<organism evidence="18 19">
    <name type="scientific">Candidatus Rhodoblastus alkanivorans</name>
    <dbReference type="NCBI Taxonomy" id="2954117"/>
    <lineage>
        <taxon>Bacteria</taxon>
        <taxon>Pseudomonadati</taxon>
        <taxon>Pseudomonadota</taxon>
        <taxon>Alphaproteobacteria</taxon>
        <taxon>Hyphomicrobiales</taxon>
        <taxon>Rhodoblastaceae</taxon>
        <taxon>Rhodoblastus</taxon>
    </lineage>
</organism>
<feature type="binding site" evidence="14 15">
    <location>
        <position position="115"/>
    </location>
    <ligand>
        <name>a divalent metal cation</name>
        <dbReference type="ChEBI" id="CHEBI:60240"/>
    </ligand>
</feature>
<evidence type="ECO:0000256" key="11">
    <source>
        <dbReference type="ARBA" id="ARBA00022759"/>
    </source>
</evidence>
<keyword evidence="19" id="KW-1185">Reference proteome</keyword>
<evidence type="ECO:0000256" key="8">
    <source>
        <dbReference type="ARBA" id="ARBA00022490"/>
    </source>
</evidence>
<comment type="caution">
    <text evidence="18">The sequence shown here is derived from an EMBL/GenBank/DDBJ whole genome shotgun (WGS) entry which is preliminary data.</text>
</comment>
<evidence type="ECO:0000256" key="1">
    <source>
        <dbReference type="ARBA" id="ARBA00000077"/>
    </source>
</evidence>
<dbReference type="InterPro" id="IPR022898">
    <property type="entry name" value="RNase_HII"/>
</dbReference>
<evidence type="ECO:0000256" key="5">
    <source>
        <dbReference type="ARBA" id="ARBA00007383"/>
    </source>
</evidence>
<evidence type="ECO:0000256" key="2">
    <source>
        <dbReference type="ARBA" id="ARBA00001946"/>
    </source>
</evidence>
<evidence type="ECO:0000256" key="6">
    <source>
        <dbReference type="ARBA" id="ARBA00012180"/>
    </source>
</evidence>
<dbReference type="Gene3D" id="3.30.420.10">
    <property type="entry name" value="Ribonuclease H-like superfamily/Ribonuclease H"/>
    <property type="match status" value="1"/>
</dbReference>
<comment type="catalytic activity">
    <reaction evidence="1 14 15 16">
        <text>Endonucleolytic cleavage to 5'-phosphomonoester.</text>
        <dbReference type="EC" id="3.1.26.4"/>
    </reaction>
</comment>
<evidence type="ECO:0000256" key="13">
    <source>
        <dbReference type="ARBA" id="ARBA00023211"/>
    </source>
</evidence>
<dbReference type="PANTHER" id="PTHR10954:SF18">
    <property type="entry name" value="RIBONUCLEASE HII"/>
    <property type="match status" value="1"/>
</dbReference>
<evidence type="ECO:0000313" key="18">
    <source>
        <dbReference type="EMBL" id="MCI4684303.1"/>
    </source>
</evidence>
<dbReference type="CDD" id="cd07182">
    <property type="entry name" value="RNase_HII_bacteria_HII_like"/>
    <property type="match status" value="1"/>
</dbReference>
<comment type="similarity">
    <text evidence="5 14 16">Belongs to the RNase HII family.</text>
</comment>
<keyword evidence="9 14" id="KW-0540">Nuclease</keyword>
<sequence>MAAHFDLEAELIAQGLGPVAGIDEVGRGPLAGPVCVAAVILDPNDPPAGIDDSKQLTARRREALYEEICARALAISVALGPAAEIDALNIRGATLTCMSRAARGLILAPRFALVDGRDLPDLPCPGRAVIAGDAISLSIAAASIVAKVTRDRLMARLDTFHRGYGFAAHAGYPTPMHKAALKSLGPCGAHRRSFAPVRKALGLCEQ</sequence>
<evidence type="ECO:0000256" key="12">
    <source>
        <dbReference type="ARBA" id="ARBA00022801"/>
    </source>
</evidence>
<dbReference type="PANTHER" id="PTHR10954">
    <property type="entry name" value="RIBONUCLEASE H2 SUBUNIT A"/>
    <property type="match status" value="1"/>
</dbReference>
<proteinExistence type="inferred from homology"/>
<dbReference type="GO" id="GO:0004523">
    <property type="term" value="F:RNA-DNA hybrid ribonuclease activity"/>
    <property type="evidence" value="ECO:0007669"/>
    <property type="project" value="UniProtKB-EC"/>
</dbReference>
<dbReference type="HAMAP" id="MF_00052_B">
    <property type="entry name" value="RNase_HII_B"/>
    <property type="match status" value="1"/>
</dbReference>
<reference evidence="18" key="1">
    <citation type="journal article" date="2022" name="ISME J.">
        <title>Identification of active gaseous-alkane degraders at natural gas seeps.</title>
        <authorList>
            <person name="Farhan Ul Haque M."/>
            <person name="Hernandez M."/>
            <person name="Crombie A.T."/>
            <person name="Murrell J.C."/>
        </authorList>
    </citation>
    <scope>NUCLEOTIDE SEQUENCE</scope>
    <source>
        <strain evidence="18">PC2</strain>
    </source>
</reference>
<comment type="function">
    <text evidence="3 14 16">Endonuclease that specifically degrades the RNA of RNA-DNA hybrids.</text>
</comment>
<feature type="binding site" evidence="14 15">
    <location>
        <position position="23"/>
    </location>
    <ligand>
        <name>a divalent metal cation</name>
        <dbReference type="ChEBI" id="CHEBI:60240"/>
    </ligand>
</feature>
<dbReference type="Pfam" id="PF01351">
    <property type="entry name" value="RNase_HII"/>
    <property type="match status" value="1"/>
</dbReference>
<evidence type="ECO:0000256" key="15">
    <source>
        <dbReference type="PROSITE-ProRule" id="PRU01319"/>
    </source>
</evidence>
<dbReference type="PROSITE" id="PS51975">
    <property type="entry name" value="RNASE_H_2"/>
    <property type="match status" value="1"/>
</dbReference>
<dbReference type="RefSeq" id="WP_243068205.1">
    <property type="nucleotide sequence ID" value="NZ_JAIVFK010000030.1"/>
</dbReference>
<dbReference type="Proteomes" id="UP001139104">
    <property type="component" value="Unassembled WGS sequence"/>
</dbReference>
<evidence type="ECO:0000259" key="17">
    <source>
        <dbReference type="PROSITE" id="PS51975"/>
    </source>
</evidence>
<keyword evidence="12 14" id="KW-0378">Hydrolase</keyword>
<evidence type="ECO:0000256" key="14">
    <source>
        <dbReference type="HAMAP-Rule" id="MF_00052"/>
    </source>
</evidence>
<feature type="domain" description="RNase H type-2" evidence="17">
    <location>
        <begin position="17"/>
        <end position="206"/>
    </location>
</feature>
<name>A0ABS9Z9K5_9HYPH</name>
<keyword evidence="13 14" id="KW-0464">Manganese</keyword>
<dbReference type="NCBIfam" id="NF000595">
    <property type="entry name" value="PRK00015.1-3"/>
    <property type="match status" value="1"/>
</dbReference>
<evidence type="ECO:0000256" key="4">
    <source>
        <dbReference type="ARBA" id="ARBA00004496"/>
    </source>
</evidence>
<comment type="subcellular location">
    <subcellularLocation>
        <location evidence="4 14">Cytoplasm</location>
    </subcellularLocation>
</comment>
<dbReference type="InterPro" id="IPR024567">
    <property type="entry name" value="RNase_HII/HIII_dom"/>
</dbReference>
<dbReference type="EMBL" id="JAIVFP010000001">
    <property type="protein sequence ID" value="MCI4684303.1"/>
    <property type="molecule type" value="Genomic_DNA"/>
</dbReference>
<accession>A0ABS9Z9K5</accession>
<comment type="cofactor">
    <cofactor evidence="2">
        <name>Mg(2+)</name>
        <dbReference type="ChEBI" id="CHEBI:18420"/>
    </cofactor>
</comment>
<evidence type="ECO:0000256" key="10">
    <source>
        <dbReference type="ARBA" id="ARBA00022723"/>
    </source>
</evidence>
<dbReference type="InterPro" id="IPR036397">
    <property type="entry name" value="RNaseH_sf"/>
</dbReference>
<gene>
    <name evidence="14" type="primary">rnhB</name>
    <name evidence="18" type="ORF">K2U94_16300</name>
</gene>
<evidence type="ECO:0000256" key="3">
    <source>
        <dbReference type="ARBA" id="ARBA00004065"/>
    </source>
</evidence>
<dbReference type="SUPFAM" id="SSF53098">
    <property type="entry name" value="Ribonuclease H-like"/>
    <property type="match status" value="1"/>
</dbReference>
<comment type="cofactor">
    <cofactor evidence="14 15">
        <name>Mn(2+)</name>
        <dbReference type="ChEBI" id="CHEBI:29035"/>
    </cofactor>
    <cofactor evidence="14 15">
        <name>Mg(2+)</name>
        <dbReference type="ChEBI" id="CHEBI:18420"/>
    </cofactor>
    <text evidence="14 15">Manganese or magnesium. Binds 1 divalent metal ion per monomer in the absence of substrate. May bind a second metal ion after substrate binding.</text>
</comment>
<evidence type="ECO:0000313" key="19">
    <source>
        <dbReference type="Proteomes" id="UP001139104"/>
    </source>
</evidence>
<protein>
    <recommendedName>
        <fullName evidence="7 14">Ribonuclease HII</fullName>
        <shortName evidence="14">RNase HII</shortName>
        <ecNumber evidence="6 14">3.1.26.4</ecNumber>
    </recommendedName>
</protein>
<evidence type="ECO:0000256" key="16">
    <source>
        <dbReference type="RuleBase" id="RU003515"/>
    </source>
</evidence>
<keyword evidence="8 14" id="KW-0963">Cytoplasm</keyword>
<keyword evidence="10 14" id="KW-0479">Metal-binding</keyword>
<keyword evidence="11 14" id="KW-0255">Endonuclease</keyword>
<dbReference type="InterPro" id="IPR012337">
    <property type="entry name" value="RNaseH-like_sf"/>
</dbReference>
<feature type="binding site" evidence="14 15">
    <location>
        <position position="24"/>
    </location>
    <ligand>
        <name>a divalent metal cation</name>
        <dbReference type="ChEBI" id="CHEBI:60240"/>
    </ligand>
</feature>
<evidence type="ECO:0000256" key="7">
    <source>
        <dbReference type="ARBA" id="ARBA00019179"/>
    </source>
</evidence>
<evidence type="ECO:0000256" key="9">
    <source>
        <dbReference type="ARBA" id="ARBA00022722"/>
    </source>
</evidence>
<dbReference type="InterPro" id="IPR001352">
    <property type="entry name" value="RNase_HII/HIII"/>
</dbReference>
<dbReference type="EC" id="3.1.26.4" evidence="6 14"/>